<organism evidence="2 3">
    <name type="scientific">Zasmidium cellare ATCC 36951</name>
    <dbReference type="NCBI Taxonomy" id="1080233"/>
    <lineage>
        <taxon>Eukaryota</taxon>
        <taxon>Fungi</taxon>
        <taxon>Dikarya</taxon>
        <taxon>Ascomycota</taxon>
        <taxon>Pezizomycotina</taxon>
        <taxon>Dothideomycetes</taxon>
        <taxon>Dothideomycetidae</taxon>
        <taxon>Mycosphaerellales</taxon>
        <taxon>Mycosphaerellaceae</taxon>
        <taxon>Zasmidium</taxon>
    </lineage>
</organism>
<feature type="region of interest" description="Disordered" evidence="1">
    <location>
        <begin position="53"/>
        <end position="80"/>
    </location>
</feature>
<proteinExistence type="predicted"/>
<dbReference type="EMBL" id="ML993606">
    <property type="protein sequence ID" value="KAF2163896.1"/>
    <property type="molecule type" value="Genomic_DNA"/>
</dbReference>
<keyword evidence="3" id="KW-1185">Reference proteome</keyword>
<dbReference type="AlphaFoldDB" id="A0A6A6CEN6"/>
<evidence type="ECO:0000313" key="3">
    <source>
        <dbReference type="Proteomes" id="UP000799537"/>
    </source>
</evidence>
<accession>A0A6A6CEN6</accession>
<evidence type="ECO:0000256" key="1">
    <source>
        <dbReference type="SAM" id="MobiDB-lite"/>
    </source>
</evidence>
<sequence length="143" mass="15603">MDEWMDGWVVVWRGSGASAFSAGFWRFRRGTLVEPWIVRFLAKSSPWPVLGIGSTSQSAQQQQQQQHLHQHRAPLSTQAESTTIAARRRAVLAGDDGQSVAGVRGRREAAGRRLLILGLLPTRRLAHAKASSILDAPAAQTAP</sequence>
<name>A0A6A6CEN6_ZASCE</name>
<dbReference type="Proteomes" id="UP000799537">
    <property type="component" value="Unassembled WGS sequence"/>
</dbReference>
<evidence type="ECO:0000313" key="2">
    <source>
        <dbReference type="EMBL" id="KAF2163896.1"/>
    </source>
</evidence>
<dbReference type="RefSeq" id="XP_033664785.1">
    <property type="nucleotide sequence ID" value="XM_033813480.1"/>
</dbReference>
<reference evidence="2" key="1">
    <citation type="journal article" date="2020" name="Stud. Mycol.">
        <title>101 Dothideomycetes genomes: a test case for predicting lifestyles and emergence of pathogens.</title>
        <authorList>
            <person name="Haridas S."/>
            <person name="Albert R."/>
            <person name="Binder M."/>
            <person name="Bloem J."/>
            <person name="Labutti K."/>
            <person name="Salamov A."/>
            <person name="Andreopoulos B."/>
            <person name="Baker S."/>
            <person name="Barry K."/>
            <person name="Bills G."/>
            <person name="Bluhm B."/>
            <person name="Cannon C."/>
            <person name="Castanera R."/>
            <person name="Culley D."/>
            <person name="Daum C."/>
            <person name="Ezra D."/>
            <person name="Gonzalez J."/>
            <person name="Henrissat B."/>
            <person name="Kuo A."/>
            <person name="Liang C."/>
            <person name="Lipzen A."/>
            <person name="Lutzoni F."/>
            <person name="Magnuson J."/>
            <person name="Mondo S."/>
            <person name="Nolan M."/>
            <person name="Ohm R."/>
            <person name="Pangilinan J."/>
            <person name="Park H.-J."/>
            <person name="Ramirez L."/>
            <person name="Alfaro M."/>
            <person name="Sun H."/>
            <person name="Tritt A."/>
            <person name="Yoshinaga Y."/>
            <person name="Zwiers L.-H."/>
            <person name="Turgeon B."/>
            <person name="Goodwin S."/>
            <person name="Spatafora J."/>
            <person name="Crous P."/>
            <person name="Grigoriev I."/>
        </authorList>
    </citation>
    <scope>NUCLEOTIDE SEQUENCE</scope>
    <source>
        <strain evidence="2">ATCC 36951</strain>
    </source>
</reference>
<dbReference type="GeneID" id="54566752"/>
<protein>
    <submittedName>
        <fullName evidence="2">Uncharacterized protein</fullName>
    </submittedName>
</protein>
<gene>
    <name evidence="2" type="ORF">M409DRAFT_57007</name>
</gene>